<evidence type="ECO:0000256" key="1">
    <source>
        <dbReference type="SAM" id="MobiDB-lite"/>
    </source>
</evidence>
<organism evidence="2 3">
    <name type="scientific">Microbacterium soli</name>
    <dbReference type="NCBI Taxonomy" id="446075"/>
    <lineage>
        <taxon>Bacteria</taxon>
        <taxon>Bacillati</taxon>
        <taxon>Actinomycetota</taxon>
        <taxon>Actinomycetes</taxon>
        <taxon>Micrococcales</taxon>
        <taxon>Microbacteriaceae</taxon>
        <taxon>Microbacterium</taxon>
    </lineage>
</organism>
<sequence>MPEIEVDSDAYDNVRRLLSQAADQLRSTTSVSSAVPSMAFGPLMAFVPPALNAVGTAAENAAKSAAETADRTAEGISDAVEGFQDVENGAGRDLKRIGGQH</sequence>
<gene>
    <name evidence="2" type="ORF">GCM10022383_15110</name>
</gene>
<evidence type="ECO:0000313" key="3">
    <source>
        <dbReference type="Proteomes" id="UP001501591"/>
    </source>
</evidence>
<comment type="caution">
    <text evidence="2">The sequence shown here is derived from an EMBL/GenBank/DDBJ whole genome shotgun (WGS) entry which is preliminary data.</text>
</comment>
<keyword evidence="3" id="KW-1185">Reference proteome</keyword>
<protein>
    <recommendedName>
        <fullName evidence="4">ESX-1 secretion-associated protein</fullName>
    </recommendedName>
</protein>
<accession>A0ABP7N7T8</accession>
<feature type="region of interest" description="Disordered" evidence="1">
    <location>
        <begin position="80"/>
        <end position="101"/>
    </location>
</feature>
<feature type="compositionally biased region" description="Basic and acidic residues" evidence="1">
    <location>
        <begin position="90"/>
        <end position="101"/>
    </location>
</feature>
<dbReference type="EMBL" id="BAABCP010000001">
    <property type="protein sequence ID" value="GAA3937902.1"/>
    <property type="molecule type" value="Genomic_DNA"/>
</dbReference>
<name>A0ABP7N7T8_9MICO</name>
<evidence type="ECO:0000313" key="2">
    <source>
        <dbReference type="EMBL" id="GAA3937902.1"/>
    </source>
</evidence>
<dbReference type="RefSeq" id="WP_344818927.1">
    <property type="nucleotide sequence ID" value="NZ_BAABCP010000001.1"/>
</dbReference>
<reference evidence="3" key="1">
    <citation type="journal article" date="2019" name="Int. J. Syst. Evol. Microbiol.">
        <title>The Global Catalogue of Microorganisms (GCM) 10K type strain sequencing project: providing services to taxonomists for standard genome sequencing and annotation.</title>
        <authorList>
            <consortium name="The Broad Institute Genomics Platform"/>
            <consortium name="The Broad Institute Genome Sequencing Center for Infectious Disease"/>
            <person name="Wu L."/>
            <person name="Ma J."/>
        </authorList>
    </citation>
    <scope>NUCLEOTIDE SEQUENCE [LARGE SCALE GENOMIC DNA]</scope>
    <source>
        <strain evidence="3">JCM 17024</strain>
    </source>
</reference>
<evidence type="ECO:0008006" key="4">
    <source>
        <dbReference type="Google" id="ProtNLM"/>
    </source>
</evidence>
<dbReference type="Proteomes" id="UP001501591">
    <property type="component" value="Unassembled WGS sequence"/>
</dbReference>
<proteinExistence type="predicted"/>